<sequence length="209" mass="22696">NSTNRSSHPPIQITITKGEGYVGVRIRDQGGGISKDNMRNVFEYSWSSMQSSDANDDHSSSANGSVMAGMSMQTNLALQHGIGGPIAGLGFGLPMARLYAGYFGGSLDIVSMEGYGCDVFLKLRSIEGSKIYIVISYSSHRMVKAVKGTLIECDPAAREVLLKLNSKDQFIIEDLDNTHLFINSTHLERVQLALDELMNSNTYEVGAPP</sequence>
<dbReference type="Proteomes" id="UP001139981">
    <property type="component" value="Unassembled WGS sequence"/>
</dbReference>
<comment type="caution">
    <text evidence="1">The sequence shown here is derived from an EMBL/GenBank/DDBJ whole genome shotgun (WGS) entry which is preliminary data.</text>
</comment>
<protein>
    <submittedName>
        <fullName evidence="1">Uncharacterized protein</fullName>
    </submittedName>
</protein>
<gene>
    <name evidence="1" type="ORF">IWW38_005921</name>
</gene>
<evidence type="ECO:0000313" key="2">
    <source>
        <dbReference type="Proteomes" id="UP001139981"/>
    </source>
</evidence>
<proteinExistence type="predicted"/>
<evidence type="ECO:0000313" key="1">
    <source>
        <dbReference type="EMBL" id="KAJ2880608.1"/>
    </source>
</evidence>
<dbReference type="EMBL" id="JANBVB010003080">
    <property type="protein sequence ID" value="KAJ2880608.1"/>
    <property type="molecule type" value="Genomic_DNA"/>
</dbReference>
<feature type="non-terminal residue" evidence="1">
    <location>
        <position position="1"/>
    </location>
</feature>
<reference evidence="1" key="1">
    <citation type="submission" date="2022-07" db="EMBL/GenBank/DDBJ databases">
        <title>Phylogenomic reconstructions and comparative analyses of Kickxellomycotina fungi.</title>
        <authorList>
            <person name="Reynolds N.K."/>
            <person name="Stajich J.E."/>
            <person name="Barry K."/>
            <person name="Grigoriev I.V."/>
            <person name="Crous P."/>
            <person name="Smith M.E."/>
        </authorList>
    </citation>
    <scope>NUCLEOTIDE SEQUENCE</scope>
    <source>
        <strain evidence="1">CBS 190363</strain>
    </source>
</reference>
<accession>A0ACC1LTV3</accession>
<keyword evidence="2" id="KW-1185">Reference proteome</keyword>
<organism evidence="1 2">
    <name type="scientific">Coemansia aciculifera</name>
    <dbReference type="NCBI Taxonomy" id="417176"/>
    <lineage>
        <taxon>Eukaryota</taxon>
        <taxon>Fungi</taxon>
        <taxon>Fungi incertae sedis</taxon>
        <taxon>Zoopagomycota</taxon>
        <taxon>Kickxellomycotina</taxon>
        <taxon>Kickxellomycetes</taxon>
        <taxon>Kickxellales</taxon>
        <taxon>Kickxellaceae</taxon>
        <taxon>Coemansia</taxon>
    </lineage>
</organism>
<name>A0ACC1LTV3_9FUNG</name>